<sequence>MKRFFGLLALTLPLSVFSAELIIPAGEEFVIDADRSDMKVSLLKIGDGARIRVAEGVGHWHLQVARAEIGRNVVIDASGAAGRAGRDGGAPLNCTAVAGEEGGSGHDGANLVWQLGLAKLGSLRIVSSGGDGGAGGRGGAGANKSDNCPEPSSGGDGGSGGHGGNGGDISIAYRLLDDGLTAAKVLDGINLANAGGRGGAMGQGGPGGEGEGGRFITRRSLTGNRQWVAGEGRADDGRKGSKGRPGEAGQSHLQLLSSSVAPSEKGSDIDALRLELEALQRRVERLEQNRN</sequence>
<feature type="chain" id="PRO_5046443074" description="Collagen triple helix repeat (20 copies)" evidence="2">
    <location>
        <begin position="19"/>
        <end position="291"/>
    </location>
</feature>
<feature type="compositionally biased region" description="Gly residues" evidence="1">
    <location>
        <begin position="154"/>
        <end position="163"/>
    </location>
</feature>
<feature type="compositionally biased region" description="Gly residues" evidence="1">
    <location>
        <begin position="131"/>
        <end position="141"/>
    </location>
</feature>
<protein>
    <recommendedName>
        <fullName evidence="5">Collagen triple helix repeat (20 copies)</fullName>
    </recommendedName>
</protein>
<evidence type="ECO:0008006" key="5">
    <source>
        <dbReference type="Google" id="ProtNLM"/>
    </source>
</evidence>
<evidence type="ECO:0000256" key="1">
    <source>
        <dbReference type="SAM" id="MobiDB-lite"/>
    </source>
</evidence>
<dbReference type="EMBL" id="JAAWWK010000005">
    <property type="protein sequence ID" value="NKI18439.1"/>
    <property type="molecule type" value="Genomic_DNA"/>
</dbReference>
<evidence type="ECO:0000256" key="2">
    <source>
        <dbReference type="SAM" id="SignalP"/>
    </source>
</evidence>
<feature type="region of interest" description="Disordered" evidence="1">
    <location>
        <begin position="229"/>
        <end position="252"/>
    </location>
</feature>
<keyword evidence="4" id="KW-1185">Reference proteome</keyword>
<keyword evidence="2" id="KW-0732">Signal</keyword>
<feature type="signal peptide" evidence="2">
    <location>
        <begin position="1"/>
        <end position="18"/>
    </location>
</feature>
<evidence type="ECO:0000313" key="4">
    <source>
        <dbReference type="Proteomes" id="UP000765845"/>
    </source>
</evidence>
<dbReference type="RefSeq" id="WP_168450975.1">
    <property type="nucleotide sequence ID" value="NZ_JAAWWK010000005.1"/>
</dbReference>
<reference evidence="3 4" key="1">
    <citation type="submission" date="2020-04" db="EMBL/GenBank/DDBJ databases">
        <authorList>
            <person name="Yoon J."/>
        </authorList>
    </citation>
    <scope>NUCLEOTIDE SEQUENCE [LARGE SCALE GENOMIC DNA]</scope>
    <source>
        <strain evidence="3 4">KMU-166</strain>
    </source>
</reference>
<feature type="region of interest" description="Disordered" evidence="1">
    <location>
        <begin position="131"/>
        <end position="163"/>
    </location>
</feature>
<dbReference type="Proteomes" id="UP000765845">
    <property type="component" value="Unassembled WGS sequence"/>
</dbReference>
<proteinExistence type="predicted"/>
<organism evidence="3 4">
    <name type="scientific">Spongiibacter thalassae</name>
    <dbReference type="NCBI Taxonomy" id="2721624"/>
    <lineage>
        <taxon>Bacteria</taxon>
        <taxon>Pseudomonadati</taxon>
        <taxon>Pseudomonadota</taxon>
        <taxon>Gammaproteobacteria</taxon>
        <taxon>Cellvibrionales</taxon>
        <taxon>Spongiibacteraceae</taxon>
        <taxon>Spongiibacter</taxon>
    </lineage>
</organism>
<gene>
    <name evidence="3" type="ORF">HCU74_13560</name>
</gene>
<accession>A0ABX1GGV8</accession>
<comment type="caution">
    <text evidence="3">The sequence shown here is derived from an EMBL/GenBank/DDBJ whole genome shotgun (WGS) entry which is preliminary data.</text>
</comment>
<name>A0ABX1GGV8_9GAMM</name>
<evidence type="ECO:0000313" key="3">
    <source>
        <dbReference type="EMBL" id="NKI18439.1"/>
    </source>
</evidence>